<feature type="domain" description="Glycosyltransferase 2-like" evidence="1">
    <location>
        <begin position="245"/>
        <end position="335"/>
    </location>
</feature>
<evidence type="ECO:0000313" key="3">
    <source>
        <dbReference type="Proteomes" id="UP000524246"/>
    </source>
</evidence>
<gene>
    <name evidence="2" type="ORF">GYA55_09090</name>
</gene>
<feature type="domain" description="Glycosyltransferase 2-like" evidence="1">
    <location>
        <begin position="11"/>
        <end position="134"/>
    </location>
</feature>
<evidence type="ECO:0000313" key="2">
    <source>
        <dbReference type="EMBL" id="NMC63309.1"/>
    </source>
</evidence>
<name>A0A7X9FT37_9DELT</name>
<dbReference type="Pfam" id="PF00535">
    <property type="entry name" value="Glycos_transf_2"/>
    <property type="match status" value="2"/>
</dbReference>
<keyword evidence="2" id="KW-0808">Transferase</keyword>
<accession>A0A7X9FT37</accession>
<proteinExistence type="predicted"/>
<sequence length="573" mass="65860">MNEKSSLPKISIVTVSFNHAEFIKKNIESVLEQNYPNFEHIIVDGGSNDGTVEILRSYPHLIWTSEKDRGQSDALNKGFSRATGDIIGWLNSDDWYAPNIFFDVAEALKDYPIVLGMGQETDKEGNPKQLVENIERNFFDVLKYWVPYAWLAQPPVFFRKSLLEAVKRPDATYIDENLFFTMDYDLWVRMAAQLPFNRRIDKILAYYRIYDENKTGKYPLATQRECGRVFRRYSYTLSSTEHTFSIIIPIRSIGPDISETLKSVAAQNLRDVEILFVDYSGNSEDKKRLHDVALELSNVFDHNSIRFISSPIPELYHALNAGFEAACAPFLVTLQQGDVLGSDFLLKARELFLPDCQGLALPLSWDANLKSLMHDTNQTGLEIKIGSIFRMPYIFPNLIARKVCLMEVGAFHHEDLPPYALRELIAKIAHKSWAISINNSLSLEPAASDYRDEKDLLRVFEPYINAKIMWDLNQDLQNDPFAKLRLKSGITFAIPEGLQSIAEKILSTAPKDWERMEYLNDRRSLISLSKQYPEFAPSWYFLARVLEGEGNKDEARIAQENFDKIMAHATRWY</sequence>
<dbReference type="InterPro" id="IPR050834">
    <property type="entry name" value="Glycosyltransf_2"/>
</dbReference>
<dbReference type="SUPFAM" id="SSF53448">
    <property type="entry name" value="Nucleotide-diphospho-sugar transferases"/>
    <property type="match status" value="2"/>
</dbReference>
<evidence type="ECO:0000259" key="1">
    <source>
        <dbReference type="Pfam" id="PF00535"/>
    </source>
</evidence>
<comment type="caution">
    <text evidence="2">The sequence shown here is derived from an EMBL/GenBank/DDBJ whole genome shotgun (WGS) entry which is preliminary data.</text>
</comment>
<reference evidence="2 3" key="1">
    <citation type="journal article" date="2020" name="Biotechnol. Biofuels">
        <title>New insights from the biogas microbiome by comprehensive genome-resolved metagenomics of nearly 1600 species originating from multiple anaerobic digesters.</title>
        <authorList>
            <person name="Campanaro S."/>
            <person name="Treu L."/>
            <person name="Rodriguez-R L.M."/>
            <person name="Kovalovszki A."/>
            <person name="Ziels R.M."/>
            <person name="Maus I."/>
            <person name="Zhu X."/>
            <person name="Kougias P.G."/>
            <person name="Basile A."/>
            <person name="Luo G."/>
            <person name="Schluter A."/>
            <person name="Konstantinidis K.T."/>
            <person name="Angelidaki I."/>
        </authorList>
    </citation>
    <scope>NUCLEOTIDE SEQUENCE [LARGE SCALE GENOMIC DNA]</scope>
    <source>
        <strain evidence="2">AS27yjCOA_65</strain>
    </source>
</reference>
<dbReference type="InterPro" id="IPR029044">
    <property type="entry name" value="Nucleotide-diphossugar_trans"/>
</dbReference>
<organism evidence="2 3">
    <name type="scientific">SAR324 cluster bacterium</name>
    <dbReference type="NCBI Taxonomy" id="2024889"/>
    <lineage>
        <taxon>Bacteria</taxon>
        <taxon>Deltaproteobacteria</taxon>
        <taxon>SAR324 cluster</taxon>
    </lineage>
</organism>
<dbReference type="PANTHER" id="PTHR43685">
    <property type="entry name" value="GLYCOSYLTRANSFERASE"/>
    <property type="match status" value="1"/>
</dbReference>
<dbReference type="InterPro" id="IPR001173">
    <property type="entry name" value="Glyco_trans_2-like"/>
</dbReference>
<dbReference type="Proteomes" id="UP000524246">
    <property type="component" value="Unassembled WGS sequence"/>
</dbReference>
<dbReference type="AlphaFoldDB" id="A0A7X9FT37"/>
<dbReference type="PANTHER" id="PTHR43685:SF2">
    <property type="entry name" value="GLYCOSYLTRANSFERASE 2-LIKE DOMAIN-CONTAINING PROTEIN"/>
    <property type="match status" value="1"/>
</dbReference>
<dbReference type="Gene3D" id="3.90.550.10">
    <property type="entry name" value="Spore Coat Polysaccharide Biosynthesis Protein SpsA, Chain A"/>
    <property type="match status" value="2"/>
</dbReference>
<dbReference type="GO" id="GO:0016740">
    <property type="term" value="F:transferase activity"/>
    <property type="evidence" value="ECO:0007669"/>
    <property type="project" value="UniProtKB-KW"/>
</dbReference>
<dbReference type="EMBL" id="JAAZON010000405">
    <property type="protein sequence ID" value="NMC63309.1"/>
    <property type="molecule type" value="Genomic_DNA"/>
</dbReference>
<protein>
    <submittedName>
        <fullName evidence="2">Glycosyltransferase</fullName>
    </submittedName>
</protein>
<dbReference type="CDD" id="cd06433">
    <property type="entry name" value="GT_2_WfgS_like"/>
    <property type="match status" value="1"/>
</dbReference>
<dbReference type="CDD" id="cd00761">
    <property type="entry name" value="Glyco_tranf_GTA_type"/>
    <property type="match status" value="1"/>
</dbReference>